<dbReference type="EMBL" id="KN847334">
    <property type="protein sequence ID" value="KIW45785.1"/>
    <property type="molecule type" value="Genomic_DNA"/>
</dbReference>
<evidence type="ECO:0000256" key="1">
    <source>
        <dbReference type="ARBA" id="ARBA00007865"/>
    </source>
</evidence>
<keyword evidence="3" id="KW-1185">Reference proteome</keyword>
<evidence type="ECO:0000313" key="3">
    <source>
        <dbReference type="Proteomes" id="UP000053342"/>
    </source>
</evidence>
<dbReference type="GO" id="GO:0019441">
    <property type="term" value="P:L-tryptophan catabolic process to kynurenine"/>
    <property type="evidence" value="ECO:0007669"/>
    <property type="project" value="InterPro"/>
</dbReference>
<dbReference type="InterPro" id="IPR007325">
    <property type="entry name" value="KFase/CYL"/>
</dbReference>
<protein>
    <recommendedName>
        <fullName evidence="4">Cyclase</fullName>
    </recommendedName>
</protein>
<dbReference type="VEuPathDB" id="FungiDB:PV06_04140"/>
<dbReference type="OrthoDB" id="5396at2759"/>
<comment type="similarity">
    <text evidence="1">Belongs to the Cyclase 1 superfamily.</text>
</comment>
<organism evidence="2 3">
    <name type="scientific">Exophiala oligosperma</name>
    <dbReference type="NCBI Taxonomy" id="215243"/>
    <lineage>
        <taxon>Eukaryota</taxon>
        <taxon>Fungi</taxon>
        <taxon>Dikarya</taxon>
        <taxon>Ascomycota</taxon>
        <taxon>Pezizomycotina</taxon>
        <taxon>Eurotiomycetes</taxon>
        <taxon>Chaetothyriomycetidae</taxon>
        <taxon>Chaetothyriales</taxon>
        <taxon>Herpotrichiellaceae</taxon>
        <taxon>Exophiala</taxon>
    </lineage>
</organism>
<evidence type="ECO:0000313" key="2">
    <source>
        <dbReference type="EMBL" id="KIW45785.1"/>
    </source>
</evidence>
<accession>A0A0D2DTD0</accession>
<dbReference type="PANTHER" id="PTHR34861">
    <property type="match status" value="1"/>
</dbReference>
<dbReference type="AlphaFoldDB" id="A0A0D2DTD0"/>
<name>A0A0D2DTD0_9EURO</name>
<dbReference type="GeneID" id="27356214"/>
<dbReference type="Gene3D" id="3.50.30.50">
    <property type="entry name" value="Putative cyclase"/>
    <property type="match status" value="1"/>
</dbReference>
<gene>
    <name evidence="2" type="ORF">PV06_04140</name>
</gene>
<dbReference type="HOGENOM" id="CLU_030671_1_0_1"/>
<dbReference type="Pfam" id="PF04199">
    <property type="entry name" value="Cyclase"/>
    <property type="match status" value="1"/>
</dbReference>
<sequence>MASLKLPQFDDLPALGDFPRGSAWGLFDKDGLKDRLGTLNLLTPEIVRSAANEIQVGQSVSLNWPLDGLYKPHARRAPIVHKHIDLKFLGIRAFDDEIHFNTQSSSQWDSLCHFAHQSTGLFYNGADPAAESFQDKSWPTLEAWHERGGLVGRGVLLDYKAYAEQHGITYSPFENHAITVQDLEAVARSQGTGFHQGDILIVRTGFGEKIATLDEEQQIQVLHRHHVCGVAGNEDSARWVWDHHFAAVAADNLAFEVQPALKGGHSSELKPYHMFRMRRSFFKCTNVAISVLHQYFLSLFGLPIGELFDLKALSEKCAELHRWTFFLTSTPLNIKGLIGSPPNALAIF</sequence>
<dbReference type="SUPFAM" id="SSF102198">
    <property type="entry name" value="Putative cyclase"/>
    <property type="match status" value="1"/>
</dbReference>
<dbReference type="InterPro" id="IPR037175">
    <property type="entry name" value="KFase_sf"/>
</dbReference>
<dbReference type="Proteomes" id="UP000053342">
    <property type="component" value="Unassembled WGS sequence"/>
</dbReference>
<dbReference type="GO" id="GO:0004061">
    <property type="term" value="F:arylformamidase activity"/>
    <property type="evidence" value="ECO:0007669"/>
    <property type="project" value="InterPro"/>
</dbReference>
<dbReference type="RefSeq" id="XP_016266001.1">
    <property type="nucleotide sequence ID" value="XM_016404996.1"/>
</dbReference>
<proteinExistence type="inferred from homology"/>
<dbReference type="PANTHER" id="PTHR34861:SF10">
    <property type="entry name" value="CYCLASE"/>
    <property type="match status" value="1"/>
</dbReference>
<reference evidence="2 3" key="1">
    <citation type="submission" date="2015-01" db="EMBL/GenBank/DDBJ databases">
        <title>The Genome Sequence of Exophiala oligosperma CBS72588.</title>
        <authorList>
            <consortium name="The Broad Institute Genomics Platform"/>
            <person name="Cuomo C."/>
            <person name="de Hoog S."/>
            <person name="Gorbushina A."/>
            <person name="Stielow B."/>
            <person name="Teixiera M."/>
            <person name="Abouelleil A."/>
            <person name="Chapman S.B."/>
            <person name="Priest M."/>
            <person name="Young S.K."/>
            <person name="Wortman J."/>
            <person name="Nusbaum C."/>
            <person name="Birren B."/>
        </authorList>
    </citation>
    <scope>NUCLEOTIDE SEQUENCE [LARGE SCALE GENOMIC DNA]</scope>
    <source>
        <strain evidence="2 3">CBS 72588</strain>
    </source>
</reference>
<evidence type="ECO:0008006" key="4">
    <source>
        <dbReference type="Google" id="ProtNLM"/>
    </source>
</evidence>